<dbReference type="EMBL" id="CAKOGL010000033">
    <property type="protein sequence ID" value="CAH2108753.1"/>
    <property type="molecule type" value="Genomic_DNA"/>
</dbReference>
<gene>
    <name evidence="4" type="ORF">EEDITHA_LOCUS22660</name>
</gene>
<keyword evidence="5" id="KW-1185">Reference proteome</keyword>
<evidence type="ECO:0000259" key="3">
    <source>
        <dbReference type="Pfam" id="PF25298"/>
    </source>
</evidence>
<dbReference type="Pfam" id="PF25298">
    <property type="entry name" value="Baculo_FP_2nd"/>
    <property type="match status" value="1"/>
</dbReference>
<evidence type="ECO:0000256" key="1">
    <source>
        <dbReference type="SAM" id="Coils"/>
    </source>
</evidence>
<reference evidence="4" key="1">
    <citation type="submission" date="2022-03" db="EMBL/GenBank/DDBJ databases">
        <authorList>
            <person name="Tunstrom K."/>
        </authorList>
    </citation>
    <scope>NUCLEOTIDE SEQUENCE</scope>
</reference>
<protein>
    <recommendedName>
        <fullName evidence="3">FP protein C-terminal domain-containing protein</fullName>
    </recommendedName>
</protein>
<sequence>MPKVLRSPTKNDIHVTLSDSDIANTEINTESLCGGQRSKRRRGSPDQQYSSDDLKKLLLEWKESQTKTLSKLASDITEIKNQNLRITETNIEIEKSLEFLHSHFSSLQEKVVKLEKERDNNLLRISTLENKIEDMERSMRSSTVEIRNVPLKADKMDKVHLSDIVLNTCKAIKVDIQKNEINDVFVLNSKAEHKTIIADFKSKNTKHEIIKKSKMYNKNNPNNKLNTTTIGLDNHSKPIYVSEALTPKGRRLFFLARDTAKIANFKFCWTRNGKIYIRKTEETQYIEIKDEAQLTSLKTPK</sequence>
<evidence type="ECO:0000313" key="4">
    <source>
        <dbReference type="EMBL" id="CAH2108753.1"/>
    </source>
</evidence>
<dbReference type="Proteomes" id="UP001153954">
    <property type="component" value="Unassembled WGS sequence"/>
</dbReference>
<organism evidence="4 5">
    <name type="scientific">Euphydryas editha</name>
    <name type="common">Edith's checkerspot</name>
    <dbReference type="NCBI Taxonomy" id="104508"/>
    <lineage>
        <taxon>Eukaryota</taxon>
        <taxon>Metazoa</taxon>
        <taxon>Ecdysozoa</taxon>
        <taxon>Arthropoda</taxon>
        <taxon>Hexapoda</taxon>
        <taxon>Insecta</taxon>
        <taxon>Pterygota</taxon>
        <taxon>Neoptera</taxon>
        <taxon>Endopterygota</taxon>
        <taxon>Lepidoptera</taxon>
        <taxon>Glossata</taxon>
        <taxon>Ditrysia</taxon>
        <taxon>Papilionoidea</taxon>
        <taxon>Nymphalidae</taxon>
        <taxon>Nymphalinae</taxon>
        <taxon>Euphydryas</taxon>
    </lineage>
</organism>
<keyword evidence="1" id="KW-0175">Coiled coil</keyword>
<dbReference type="InterPro" id="IPR057251">
    <property type="entry name" value="FP_C"/>
</dbReference>
<name>A0AAU9VAC9_EUPED</name>
<accession>A0AAU9VAC9</accession>
<dbReference type="AlphaFoldDB" id="A0AAU9VAC9"/>
<feature type="domain" description="FP protein C-terminal" evidence="3">
    <location>
        <begin position="246"/>
        <end position="297"/>
    </location>
</feature>
<feature type="region of interest" description="Disordered" evidence="2">
    <location>
        <begin position="32"/>
        <end position="51"/>
    </location>
</feature>
<evidence type="ECO:0000313" key="5">
    <source>
        <dbReference type="Proteomes" id="UP001153954"/>
    </source>
</evidence>
<comment type="caution">
    <text evidence="4">The sequence shown here is derived from an EMBL/GenBank/DDBJ whole genome shotgun (WGS) entry which is preliminary data.</text>
</comment>
<feature type="coiled-coil region" evidence="1">
    <location>
        <begin position="97"/>
        <end position="145"/>
    </location>
</feature>
<evidence type="ECO:0000256" key="2">
    <source>
        <dbReference type="SAM" id="MobiDB-lite"/>
    </source>
</evidence>
<proteinExistence type="predicted"/>